<evidence type="ECO:0000313" key="1">
    <source>
        <dbReference type="EMBL" id="RMS89263.1"/>
    </source>
</evidence>
<organism evidence="1 2">
    <name type="scientific">Pseudomonas savastanoi</name>
    <name type="common">Pseudomonas syringae pv. savastanoi</name>
    <dbReference type="NCBI Taxonomy" id="29438"/>
    <lineage>
        <taxon>Bacteria</taxon>
        <taxon>Pseudomonadati</taxon>
        <taxon>Pseudomonadota</taxon>
        <taxon>Gammaproteobacteria</taxon>
        <taxon>Pseudomonadales</taxon>
        <taxon>Pseudomonadaceae</taxon>
        <taxon>Pseudomonas</taxon>
    </lineage>
</organism>
<dbReference type="AlphaFoldDB" id="A0A3M5GSZ0"/>
<protein>
    <submittedName>
        <fullName evidence="1">Uncharacterized protein</fullName>
    </submittedName>
</protein>
<evidence type="ECO:0000313" key="2">
    <source>
        <dbReference type="Proteomes" id="UP000270430"/>
    </source>
</evidence>
<dbReference type="AntiFam" id="ANF00012">
    <property type="entry name" value="tRNA translation"/>
</dbReference>
<sequence>MECSFLSFQTEAVSGGAKRDRTADLLRARQALSQLSYGPVFLHTVEASTLTSYLTSKLVGLGRFELPTSPLSGVRSNQLSYRPELGRCF</sequence>
<comment type="caution">
    <text evidence="1">The sequence shown here is derived from an EMBL/GenBank/DDBJ whole genome shotgun (WGS) entry which is preliminary data.</text>
</comment>
<dbReference type="EMBL" id="RBSX01000152">
    <property type="protein sequence ID" value="RMS89263.1"/>
    <property type="molecule type" value="Genomic_DNA"/>
</dbReference>
<reference evidence="1 2" key="1">
    <citation type="submission" date="2018-08" db="EMBL/GenBank/DDBJ databases">
        <title>Recombination of ecologically and evolutionarily significant loci maintains genetic cohesion in the Pseudomonas syringae species complex.</title>
        <authorList>
            <person name="Dillon M."/>
            <person name="Thakur S."/>
            <person name="Almeida R.N.D."/>
            <person name="Weir B.S."/>
            <person name="Guttman D.S."/>
        </authorList>
    </citation>
    <scope>NUCLEOTIDE SEQUENCE [LARGE SCALE GENOMIC DNA]</scope>
    <source>
        <strain evidence="1 2">ICMP 9420</strain>
    </source>
</reference>
<name>A0A3M5GSZ0_PSESS</name>
<accession>A0A3M5GSZ0</accession>
<dbReference type="Proteomes" id="UP000270430">
    <property type="component" value="Unassembled WGS sequence"/>
</dbReference>
<gene>
    <name evidence="1" type="ORF">ALP58_03928</name>
</gene>
<proteinExistence type="predicted"/>
<dbReference type="AntiFam" id="ANF00014">
    <property type="entry name" value="tRNA translation"/>
</dbReference>